<organism evidence="2 3">
    <name type="scientific">Zizania palustris</name>
    <name type="common">Northern wild rice</name>
    <dbReference type="NCBI Taxonomy" id="103762"/>
    <lineage>
        <taxon>Eukaryota</taxon>
        <taxon>Viridiplantae</taxon>
        <taxon>Streptophyta</taxon>
        <taxon>Embryophyta</taxon>
        <taxon>Tracheophyta</taxon>
        <taxon>Spermatophyta</taxon>
        <taxon>Magnoliopsida</taxon>
        <taxon>Liliopsida</taxon>
        <taxon>Poales</taxon>
        <taxon>Poaceae</taxon>
        <taxon>BOP clade</taxon>
        <taxon>Oryzoideae</taxon>
        <taxon>Oryzeae</taxon>
        <taxon>Zizaniinae</taxon>
        <taxon>Zizania</taxon>
    </lineage>
</organism>
<proteinExistence type="predicted"/>
<dbReference type="AlphaFoldDB" id="A0A8J5W3S1"/>
<feature type="region of interest" description="Disordered" evidence="1">
    <location>
        <begin position="60"/>
        <end position="101"/>
    </location>
</feature>
<protein>
    <submittedName>
        <fullName evidence="2">Uncharacterized protein</fullName>
    </submittedName>
</protein>
<reference evidence="2" key="1">
    <citation type="journal article" date="2021" name="bioRxiv">
        <title>Whole Genome Assembly and Annotation of Northern Wild Rice, Zizania palustris L., Supports a Whole Genome Duplication in the Zizania Genus.</title>
        <authorList>
            <person name="Haas M."/>
            <person name="Kono T."/>
            <person name="Macchietto M."/>
            <person name="Millas R."/>
            <person name="McGilp L."/>
            <person name="Shao M."/>
            <person name="Duquette J."/>
            <person name="Hirsch C.N."/>
            <person name="Kimball J."/>
        </authorList>
    </citation>
    <scope>NUCLEOTIDE SEQUENCE</scope>
    <source>
        <tissue evidence="2">Fresh leaf tissue</tissue>
    </source>
</reference>
<dbReference type="Proteomes" id="UP000729402">
    <property type="component" value="Unassembled WGS sequence"/>
</dbReference>
<name>A0A8J5W3S1_ZIZPA</name>
<gene>
    <name evidence="2" type="ORF">GUJ93_ZPchr0006g41490</name>
</gene>
<accession>A0A8J5W3S1</accession>
<keyword evidence="3" id="KW-1185">Reference proteome</keyword>
<dbReference type="EMBL" id="JAAALK010000283">
    <property type="protein sequence ID" value="KAG8076683.1"/>
    <property type="molecule type" value="Genomic_DNA"/>
</dbReference>
<evidence type="ECO:0000256" key="1">
    <source>
        <dbReference type="SAM" id="MobiDB-lite"/>
    </source>
</evidence>
<comment type="caution">
    <text evidence="2">The sequence shown here is derived from an EMBL/GenBank/DDBJ whole genome shotgun (WGS) entry which is preliminary data.</text>
</comment>
<feature type="compositionally biased region" description="Polar residues" evidence="1">
    <location>
        <begin position="60"/>
        <end position="69"/>
    </location>
</feature>
<evidence type="ECO:0000313" key="3">
    <source>
        <dbReference type="Proteomes" id="UP000729402"/>
    </source>
</evidence>
<evidence type="ECO:0000313" key="2">
    <source>
        <dbReference type="EMBL" id="KAG8076683.1"/>
    </source>
</evidence>
<sequence>MRRKGLALGAKSTPDWRLAPFRTLPLAVSTKTPGDGSRGKHLATEDNLGGVGLDYNASILSEGNPSGRSSCGLGREGPSGRSGVLDTIGGTGDNDVDNRNA</sequence>
<reference evidence="2" key="2">
    <citation type="submission" date="2021-02" db="EMBL/GenBank/DDBJ databases">
        <authorList>
            <person name="Kimball J.A."/>
            <person name="Haas M.W."/>
            <person name="Macchietto M."/>
            <person name="Kono T."/>
            <person name="Duquette J."/>
            <person name="Shao M."/>
        </authorList>
    </citation>
    <scope>NUCLEOTIDE SEQUENCE</scope>
    <source>
        <tissue evidence="2">Fresh leaf tissue</tissue>
    </source>
</reference>